<protein>
    <submittedName>
        <fullName evidence="2">Uncharacterized protein</fullName>
    </submittedName>
</protein>
<accession>A0AB39KRZ4</accession>
<keyword evidence="1" id="KW-1133">Transmembrane helix</keyword>
<dbReference type="AlphaFoldDB" id="A0AB39KRZ4"/>
<reference evidence="2" key="1">
    <citation type="submission" date="2024-06" db="EMBL/GenBank/DDBJ databases">
        <title>Caulobacter inopinatus, sp. nov.</title>
        <authorList>
            <person name="Donachie S.P."/>
        </authorList>
    </citation>
    <scope>NUCLEOTIDE SEQUENCE</scope>
    <source>
        <strain evidence="2">73W</strain>
    </source>
</reference>
<keyword evidence="1" id="KW-0472">Membrane</keyword>
<evidence type="ECO:0000256" key="1">
    <source>
        <dbReference type="SAM" id="Phobius"/>
    </source>
</evidence>
<name>A0AB39KRZ4_9CAUL</name>
<dbReference type="RefSeq" id="WP_369059120.1">
    <property type="nucleotide sequence ID" value="NZ_CP158375.1"/>
</dbReference>
<gene>
    <name evidence="2" type="ORF">ABOZ73_16020</name>
</gene>
<evidence type="ECO:0000313" key="2">
    <source>
        <dbReference type="EMBL" id="XDO96266.1"/>
    </source>
</evidence>
<organism evidence="2">
    <name type="scientific">Caulobacter sp. 73W</name>
    <dbReference type="NCBI Taxonomy" id="3161137"/>
    <lineage>
        <taxon>Bacteria</taxon>
        <taxon>Pseudomonadati</taxon>
        <taxon>Pseudomonadota</taxon>
        <taxon>Alphaproteobacteria</taxon>
        <taxon>Caulobacterales</taxon>
        <taxon>Caulobacteraceae</taxon>
        <taxon>Caulobacter</taxon>
    </lineage>
</organism>
<proteinExistence type="predicted"/>
<feature type="transmembrane region" description="Helical" evidence="1">
    <location>
        <begin position="33"/>
        <end position="52"/>
    </location>
</feature>
<dbReference type="EMBL" id="CP158375">
    <property type="protein sequence ID" value="XDO96266.1"/>
    <property type="molecule type" value="Genomic_DNA"/>
</dbReference>
<keyword evidence="1" id="KW-0812">Transmembrane</keyword>
<sequence>MSLLIFAIIVLVVAALIAWAVQKLPLPSPFNQIIQALILIAAAVVIAQRAGLF</sequence>